<reference evidence="2 3" key="1">
    <citation type="submission" date="2019-03" db="EMBL/GenBank/DDBJ databases">
        <title>Deep-cultivation of Planctomycetes and their phenomic and genomic characterization uncovers novel biology.</title>
        <authorList>
            <person name="Wiegand S."/>
            <person name="Jogler M."/>
            <person name="Boedeker C."/>
            <person name="Pinto D."/>
            <person name="Vollmers J."/>
            <person name="Rivas-Marin E."/>
            <person name="Kohn T."/>
            <person name="Peeters S.H."/>
            <person name="Heuer A."/>
            <person name="Rast P."/>
            <person name="Oberbeckmann S."/>
            <person name="Bunk B."/>
            <person name="Jeske O."/>
            <person name="Meyerdierks A."/>
            <person name="Storesund J.E."/>
            <person name="Kallscheuer N."/>
            <person name="Luecker S."/>
            <person name="Lage O.M."/>
            <person name="Pohl T."/>
            <person name="Merkel B.J."/>
            <person name="Hornburger P."/>
            <person name="Mueller R.-W."/>
            <person name="Bruemmer F."/>
            <person name="Labrenz M."/>
            <person name="Spormann A.M."/>
            <person name="Op den Camp H."/>
            <person name="Overmann J."/>
            <person name="Amann R."/>
            <person name="Jetten M.S.M."/>
            <person name="Mascher T."/>
            <person name="Medema M.H."/>
            <person name="Devos D.P."/>
            <person name="Kaster A.-K."/>
            <person name="Ovreas L."/>
            <person name="Rohde M."/>
            <person name="Galperin M.Y."/>
            <person name="Jogler C."/>
        </authorList>
    </citation>
    <scope>NUCLEOTIDE SEQUENCE [LARGE SCALE GENOMIC DNA]</scope>
    <source>
        <strain evidence="2 3">Enr17</strain>
    </source>
</reference>
<dbReference type="AlphaFoldDB" id="A0A518IJX7"/>
<keyword evidence="3" id="KW-1185">Reference proteome</keyword>
<feature type="chain" id="PRO_5022031671" description="Carboxypeptidase regulatory-like domain-containing protein" evidence="1">
    <location>
        <begin position="24"/>
        <end position="142"/>
    </location>
</feature>
<evidence type="ECO:0000256" key="1">
    <source>
        <dbReference type="SAM" id="SignalP"/>
    </source>
</evidence>
<sequence precursor="true">MKISMTSIRFVVLALAIIMTGCAEQVEKKPTAPVKGTVTFQGKPLETGEIVFFPDSGERIANGKIQPDGTFVLTTYDEGDGAFPGTHKVTIVSERDMEGVSAEDPEASMEPSYIPTKYNLQKTSGLTAEVKDGENEINFELE</sequence>
<proteinExistence type="predicted"/>
<name>A0A518IJX7_9PLAN</name>
<protein>
    <recommendedName>
        <fullName evidence="4">Carboxypeptidase regulatory-like domain-containing protein</fullName>
    </recommendedName>
</protein>
<evidence type="ECO:0000313" key="2">
    <source>
        <dbReference type="EMBL" id="QDV53345.1"/>
    </source>
</evidence>
<feature type="signal peptide" evidence="1">
    <location>
        <begin position="1"/>
        <end position="23"/>
    </location>
</feature>
<evidence type="ECO:0000313" key="3">
    <source>
        <dbReference type="Proteomes" id="UP000318313"/>
    </source>
</evidence>
<dbReference type="KEGG" id="gfm:Enr17x_54190"/>
<dbReference type="Proteomes" id="UP000318313">
    <property type="component" value="Chromosome"/>
</dbReference>
<organism evidence="2 3">
    <name type="scientific">Gimesia fumaroli</name>
    <dbReference type="NCBI Taxonomy" id="2527976"/>
    <lineage>
        <taxon>Bacteria</taxon>
        <taxon>Pseudomonadati</taxon>
        <taxon>Planctomycetota</taxon>
        <taxon>Planctomycetia</taxon>
        <taxon>Planctomycetales</taxon>
        <taxon>Planctomycetaceae</taxon>
        <taxon>Gimesia</taxon>
    </lineage>
</organism>
<dbReference type="EMBL" id="CP037452">
    <property type="protein sequence ID" value="QDV53345.1"/>
    <property type="molecule type" value="Genomic_DNA"/>
</dbReference>
<gene>
    <name evidence="2" type="ORF">Enr17x_54190</name>
</gene>
<accession>A0A518IJX7</accession>
<evidence type="ECO:0008006" key="4">
    <source>
        <dbReference type="Google" id="ProtNLM"/>
    </source>
</evidence>
<keyword evidence="1" id="KW-0732">Signal</keyword>
<dbReference type="PROSITE" id="PS51257">
    <property type="entry name" value="PROKAR_LIPOPROTEIN"/>
    <property type="match status" value="1"/>
</dbReference>